<dbReference type="SUPFAM" id="SSF56496">
    <property type="entry name" value="Fibrinogen C-terminal domain-like"/>
    <property type="match status" value="1"/>
</dbReference>
<protein>
    <submittedName>
        <fullName evidence="3">Microfibril associated protein 4</fullName>
    </submittedName>
</protein>
<dbReference type="InterPro" id="IPR002181">
    <property type="entry name" value="Fibrinogen_a/b/g_C_dom"/>
</dbReference>
<dbReference type="SMART" id="SM00186">
    <property type="entry name" value="FBG"/>
    <property type="match status" value="1"/>
</dbReference>
<keyword evidence="4" id="KW-1185">Reference proteome</keyword>
<dbReference type="Gene3D" id="3.90.215.10">
    <property type="entry name" value="Gamma Fibrinogen, chain A, domain 1"/>
    <property type="match status" value="1"/>
</dbReference>
<dbReference type="FunFam" id="3.90.215.10:FF:000001">
    <property type="entry name" value="Tenascin isoform 1"/>
    <property type="match status" value="1"/>
</dbReference>
<dbReference type="InterPro" id="IPR050373">
    <property type="entry name" value="Fibrinogen_C-term_domain"/>
</dbReference>
<accession>A0A3B3R8L6</accession>
<dbReference type="Proteomes" id="UP000261540">
    <property type="component" value="Unplaced"/>
</dbReference>
<organism evidence="3 4">
    <name type="scientific">Paramormyrops kingsleyae</name>
    <dbReference type="NCBI Taxonomy" id="1676925"/>
    <lineage>
        <taxon>Eukaryota</taxon>
        <taxon>Metazoa</taxon>
        <taxon>Chordata</taxon>
        <taxon>Craniata</taxon>
        <taxon>Vertebrata</taxon>
        <taxon>Euteleostomi</taxon>
        <taxon>Actinopterygii</taxon>
        <taxon>Neopterygii</taxon>
        <taxon>Teleostei</taxon>
        <taxon>Osteoglossocephala</taxon>
        <taxon>Osteoglossomorpha</taxon>
        <taxon>Osteoglossiformes</taxon>
        <taxon>Mormyridae</taxon>
        <taxon>Paramormyrops</taxon>
    </lineage>
</organism>
<feature type="domain" description="Fibrinogen C-terminal" evidence="2">
    <location>
        <begin position="15"/>
        <end position="237"/>
    </location>
</feature>
<evidence type="ECO:0000256" key="1">
    <source>
        <dbReference type="ARBA" id="ARBA00023157"/>
    </source>
</evidence>
<dbReference type="PANTHER" id="PTHR19143:SF225">
    <property type="entry name" value="MICROFIBRIL-ASSOCIATED GLYCOPROTEIN 4"/>
    <property type="match status" value="1"/>
</dbReference>
<evidence type="ECO:0000313" key="3">
    <source>
        <dbReference type="Ensembl" id="ENSPKIP00000014718.1"/>
    </source>
</evidence>
<dbReference type="CDD" id="cd00087">
    <property type="entry name" value="FReD"/>
    <property type="match status" value="1"/>
</dbReference>
<dbReference type="PANTHER" id="PTHR19143">
    <property type="entry name" value="FIBRINOGEN/TENASCIN/ANGIOPOEITIN"/>
    <property type="match status" value="1"/>
</dbReference>
<dbReference type="Ensembl" id="ENSPKIT00000039170.1">
    <property type="protein sequence ID" value="ENSPKIP00000014718.1"/>
    <property type="gene ID" value="ENSPKIG00000001640.1"/>
</dbReference>
<name>A0A3B3R8L6_9TELE</name>
<evidence type="ECO:0000313" key="4">
    <source>
        <dbReference type="Proteomes" id="UP000261540"/>
    </source>
</evidence>
<dbReference type="PROSITE" id="PS51406">
    <property type="entry name" value="FIBRINOGEN_C_2"/>
    <property type="match status" value="1"/>
</dbReference>
<dbReference type="InterPro" id="IPR014716">
    <property type="entry name" value="Fibrinogen_a/b/g_C_1"/>
</dbReference>
<sequence>CVLELAAPFLVVSVKCSHGGPLDCADVYNAGSNISGVYKIYPAGPTSPLYVYCDMETDGGKWTVFQRRMDGTVNFYRGWDQYKRGFGHAGGEYWLGLETIHILTLKQRYELRVDMEDFQGAKVHAKYSSFSISPQMVNAESDGYTLHVSGFEDGGAGDSLSYHSEQKFSTFDRDQDSNSGNCAVSYLGGFWYEDCHYVNPNGIYMWDTVNAQGVCWYHWKSNYYSMKAISMKIRPAV</sequence>
<keyword evidence="1" id="KW-1015">Disulfide bond</keyword>
<dbReference type="InterPro" id="IPR036056">
    <property type="entry name" value="Fibrinogen-like_C"/>
</dbReference>
<dbReference type="AlphaFoldDB" id="A0A3B3R8L6"/>
<dbReference type="GeneTree" id="ENSGT00940000154615"/>
<dbReference type="GO" id="GO:0048251">
    <property type="term" value="P:elastic fiber assembly"/>
    <property type="evidence" value="ECO:0007669"/>
    <property type="project" value="TreeGrafter"/>
</dbReference>
<proteinExistence type="predicted"/>
<reference evidence="3" key="2">
    <citation type="submission" date="2025-09" db="UniProtKB">
        <authorList>
            <consortium name="Ensembl"/>
        </authorList>
    </citation>
    <scope>IDENTIFICATION</scope>
</reference>
<dbReference type="GO" id="GO:0005615">
    <property type="term" value="C:extracellular space"/>
    <property type="evidence" value="ECO:0007669"/>
    <property type="project" value="TreeGrafter"/>
</dbReference>
<dbReference type="Pfam" id="PF00147">
    <property type="entry name" value="Fibrinogen_C"/>
    <property type="match status" value="1"/>
</dbReference>
<dbReference type="NCBIfam" id="NF040941">
    <property type="entry name" value="GGGWT_bact"/>
    <property type="match status" value="1"/>
</dbReference>
<reference evidence="3" key="1">
    <citation type="submission" date="2025-08" db="UniProtKB">
        <authorList>
            <consortium name="Ensembl"/>
        </authorList>
    </citation>
    <scope>IDENTIFICATION</scope>
</reference>
<evidence type="ECO:0000259" key="2">
    <source>
        <dbReference type="PROSITE" id="PS51406"/>
    </source>
</evidence>